<reference evidence="1 2" key="1">
    <citation type="submission" date="2022-06" db="EMBL/GenBank/DDBJ databases">
        <authorList>
            <person name="Liu G."/>
        </authorList>
    </citation>
    <scope>NUCLEOTIDE SEQUENCE [LARGE SCALE GENOMIC DNA]</scope>
    <source>
        <strain evidence="1 2">E4</strain>
        <plasmid evidence="1 2">plas1</plasmid>
    </source>
</reference>
<evidence type="ECO:0000313" key="2">
    <source>
        <dbReference type="Proteomes" id="UP001056619"/>
    </source>
</evidence>
<organism evidence="1 2">
    <name type="scientific">Qipengyuania citrea</name>
    <dbReference type="NCBI Taxonomy" id="225971"/>
    <lineage>
        <taxon>Bacteria</taxon>
        <taxon>Pseudomonadati</taxon>
        <taxon>Pseudomonadota</taxon>
        <taxon>Alphaproteobacteria</taxon>
        <taxon>Sphingomonadales</taxon>
        <taxon>Erythrobacteraceae</taxon>
        <taxon>Qipengyuania</taxon>
    </lineage>
</organism>
<dbReference type="EMBL" id="CP098495">
    <property type="protein sequence ID" value="USA62983.1"/>
    <property type="molecule type" value="Genomic_DNA"/>
</dbReference>
<dbReference type="RefSeq" id="WP_301643148.1">
    <property type="nucleotide sequence ID" value="NZ_CP098495.1"/>
</dbReference>
<accession>A0ABY4UDW6</accession>
<name>A0ABY4UDW6_9SPHN</name>
<keyword evidence="2" id="KW-1185">Reference proteome</keyword>
<proteinExistence type="predicted"/>
<geneLocation type="plasmid" evidence="1 2">
    <name>plas1</name>
</geneLocation>
<protein>
    <submittedName>
        <fullName evidence="1">Uncharacterized protein</fullName>
    </submittedName>
</protein>
<gene>
    <name evidence="1" type="ORF">NCF85_15975</name>
</gene>
<evidence type="ECO:0000313" key="1">
    <source>
        <dbReference type="EMBL" id="USA62983.1"/>
    </source>
</evidence>
<keyword evidence="1" id="KW-0614">Plasmid</keyword>
<sequence length="56" mass="6321">MIFARKIFFPDSFSGLRVRQVQLDPRVAALHPDKALRQQAADLLKSSFTVLHTSPV</sequence>
<dbReference type="Proteomes" id="UP001056619">
    <property type="component" value="Plasmid plas1"/>
</dbReference>